<dbReference type="HAMAP" id="MF_00580">
    <property type="entry name" value="CH10"/>
    <property type="match status" value="1"/>
</dbReference>
<dbReference type="SUPFAM" id="SSF50129">
    <property type="entry name" value="GroES-like"/>
    <property type="match status" value="1"/>
</dbReference>
<keyword evidence="3" id="KW-0963">Cytoplasm</keyword>
<dbReference type="GO" id="GO:0051082">
    <property type="term" value="F:unfolded protein binding"/>
    <property type="evidence" value="ECO:0007669"/>
    <property type="project" value="TreeGrafter"/>
</dbReference>
<evidence type="ECO:0000313" key="5">
    <source>
        <dbReference type="EMBL" id="PLX17025.1"/>
    </source>
</evidence>
<evidence type="ECO:0000256" key="2">
    <source>
        <dbReference type="ARBA" id="ARBA00023186"/>
    </source>
</evidence>
<organism evidence="5 6">
    <name type="scientific">Muiribacterium halophilum</name>
    <dbReference type="NCBI Taxonomy" id="2053465"/>
    <lineage>
        <taxon>Bacteria</taxon>
        <taxon>Candidatus Muiribacteriota</taxon>
        <taxon>Candidatus Muiribacteriia</taxon>
        <taxon>Candidatus Muiribacteriales</taxon>
        <taxon>Candidatus Muiribacteriaceae</taxon>
        <taxon>Candidatus Muiribacterium</taxon>
    </lineage>
</organism>
<keyword evidence="2 3" id="KW-0143">Chaperone</keyword>
<dbReference type="GO" id="GO:0044183">
    <property type="term" value="F:protein folding chaperone"/>
    <property type="evidence" value="ECO:0007669"/>
    <property type="project" value="InterPro"/>
</dbReference>
<evidence type="ECO:0000256" key="4">
    <source>
        <dbReference type="RuleBase" id="RU000535"/>
    </source>
</evidence>
<protein>
    <recommendedName>
        <fullName evidence="3">Co-chaperonin GroES</fullName>
    </recommendedName>
    <alternativeName>
        <fullName evidence="3">10 kDa chaperonin</fullName>
    </alternativeName>
    <alternativeName>
        <fullName evidence="3">Chaperonin-10</fullName>
        <shortName evidence="3">Cpn10</shortName>
    </alternativeName>
</protein>
<dbReference type="SMART" id="SM00883">
    <property type="entry name" value="Cpn10"/>
    <property type="match status" value="1"/>
</dbReference>
<comment type="subcellular location">
    <subcellularLocation>
        <location evidence="3">Cytoplasm</location>
    </subcellularLocation>
</comment>
<dbReference type="Pfam" id="PF00166">
    <property type="entry name" value="Cpn10"/>
    <property type="match status" value="1"/>
</dbReference>
<dbReference type="FunFam" id="2.30.33.40:FF:000001">
    <property type="entry name" value="10 kDa chaperonin"/>
    <property type="match status" value="1"/>
</dbReference>
<dbReference type="Gene3D" id="2.30.33.40">
    <property type="entry name" value="GroES chaperonin"/>
    <property type="match status" value="1"/>
</dbReference>
<dbReference type="GO" id="GO:0005524">
    <property type="term" value="F:ATP binding"/>
    <property type="evidence" value="ECO:0007669"/>
    <property type="project" value="InterPro"/>
</dbReference>
<comment type="similarity">
    <text evidence="1 3 4">Belongs to the GroES chaperonin family.</text>
</comment>
<dbReference type="GO" id="GO:0005737">
    <property type="term" value="C:cytoplasm"/>
    <property type="evidence" value="ECO:0007669"/>
    <property type="project" value="UniProtKB-SubCell"/>
</dbReference>
<dbReference type="CDD" id="cd00320">
    <property type="entry name" value="cpn10"/>
    <property type="match status" value="1"/>
</dbReference>
<dbReference type="NCBIfam" id="NF001533">
    <property type="entry name" value="PRK00364.2-4"/>
    <property type="match status" value="1"/>
</dbReference>
<comment type="subunit">
    <text evidence="3">Heptamer of 7 subunits arranged in a ring. Interacts with the chaperonin GroEL.</text>
</comment>
<comment type="function">
    <text evidence="3 4">Together with the chaperonin GroEL, plays an essential role in assisting protein folding. The GroEL-GroES system forms a nano-cage that allows encapsulation of the non-native substrate proteins and provides a physical environment optimized to promote and accelerate protein folding. GroES binds to the apical surface of the GroEL ring, thereby capping the opening of the GroEL channel.</text>
</comment>
<dbReference type="NCBIfam" id="NF001534">
    <property type="entry name" value="PRK00364.2-5"/>
    <property type="match status" value="1"/>
</dbReference>
<dbReference type="InterPro" id="IPR018369">
    <property type="entry name" value="Chaprnonin_Cpn10_CS"/>
</dbReference>
<proteinExistence type="inferred from homology"/>
<accession>A0A2N5ZEC5</accession>
<dbReference type="NCBIfam" id="NF001531">
    <property type="entry name" value="PRK00364.2-2"/>
    <property type="match status" value="1"/>
</dbReference>
<dbReference type="PRINTS" id="PR00297">
    <property type="entry name" value="CHAPERONIN10"/>
</dbReference>
<comment type="caution">
    <text evidence="5">The sequence shown here is derived from an EMBL/GenBank/DDBJ whole genome shotgun (WGS) entry which is preliminary data.</text>
</comment>
<sequence>MANLKPLSNKVIVEVKTPEEKTKSGIVLPDTASKDRPQEGKVISVGPGKTLDNGNVAKMQVKKGDKIIFSKYSGTEVKLDEKEYLILSETDILAIVK</sequence>
<dbReference type="PROSITE" id="PS00681">
    <property type="entry name" value="CHAPERONINS_CPN10"/>
    <property type="match status" value="1"/>
</dbReference>
<dbReference type="GO" id="GO:0051087">
    <property type="term" value="F:protein-folding chaperone binding"/>
    <property type="evidence" value="ECO:0007669"/>
    <property type="project" value="TreeGrafter"/>
</dbReference>
<dbReference type="InterPro" id="IPR020818">
    <property type="entry name" value="Chaperonin_GroES"/>
</dbReference>
<evidence type="ECO:0000256" key="3">
    <source>
        <dbReference type="HAMAP-Rule" id="MF_00580"/>
    </source>
</evidence>
<dbReference type="AlphaFoldDB" id="A0A2N5ZEC5"/>
<dbReference type="PANTHER" id="PTHR10772">
    <property type="entry name" value="10 KDA HEAT SHOCK PROTEIN"/>
    <property type="match status" value="1"/>
</dbReference>
<dbReference type="Proteomes" id="UP000234857">
    <property type="component" value="Unassembled WGS sequence"/>
</dbReference>
<evidence type="ECO:0000313" key="6">
    <source>
        <dbReference type="Proteomes" id="UP000234857"/>
    </source>
</evidence>
<dbReference type="GO" id="GO:0046872">
    <property type="term" value="F:metal ion binding"/>
    <property type="evidence" value="ECO:0007669"/>
    <property type="project" value="TreeGrafter"/>
</dbReference>
<reference evidence="5 6" key="1">
    <citation type="submission" date="2017-11" db="EMBL/GenBank/DDBJ databases">
        <title>Genome-resolved metagenomics identifies genetic mobility, metabolic interactions, and unexpected diversity in perchlorate-reducing communities.</title>
        <authorList>
            <person name="Barnum T.P."/>
            <person name="Figueroa I.A."/>
            <person name="Carlstrom C.I."/>
            <person name="Lucas L.N."/>
            <person name="Engelbrektson A.L."/>
            <person name="Coates J.D."/>
        </authorList>
    </citation>
    <scope>NUCLEOTIDE SEQUENCE [LARGE SCALE GENOMIC DNA]</scope>
    <source>
        <strain evidence="5">BM706</strain>
    </source>
</reference>
<gene>
    <name evidence="3" type="primary">groES</name>
    <name evidence="3" type="synonym">groS</name>
    <name evidence="5" type="ORF">C0601_08590</name>
</gene>
<dbReference type="EMBL" id="PKTG01000097">
    <property type="protein sequence ID" value="PLX17025.1"/>
    <property type="molecule type" value="Genomic_DNA"/>
</dbReference>
<dbReference type="InterPro" id="IPR011032">
    <property type="entry name" value="GroES-like_sf"/>
</dbReference>
<evidence type="ECO:0000256" key="1">
    <source>
        <dbReference type="ARBA" id="ARBA00006975"/>
    </source>
</evidence>
<dbReference type="PANTHER" id="PTHR10772:SF58">
    <property type="entry name" value="CO-CHAPERONIN GROES"/>
    <property type="match status" value="1"/>
</dbReference>
<name>A0A2N5ZEC5_MUIH1</name>
<dbReference type="InterPro" id="IPR037124">
    <property type="entry name" value="Chaperonin_GroES_sf"/>
</dbReference>